<dbReference type="EMBL" id="QETF01000003">
    <property type="protein sequence ID" value="PWG17891.1"/>
    <property type="molecule type" value="Genomic_DNA"/>
</dbReference>
<keyword evidence="4 7" id="KW-0812">Transmembrane</keyword>
<evidence type="ECO:0000256" key="5">
    <source>
        <dbReference type="ARBA" id="ARBA00022989"/>
    </source>
</evidence>
<dbReference type="Proteomes" id="UP000245293">
    <property type="component" value="Unassembled WGS sequence"/>
</dbReference>
<dbReference type="RefSeq" id="WP_109386847.1">
    <property type="nucleotide sequence ID" value="NZ_QETF01000003.1"/>
</dbReference>
<feature type="transmembrane region" description="Helical" evidence="9">
    <location>
        <begin position="30"/>
        <end position="54"/>
    </location>
</feature>
<evidence type="ECO:0000256" key="9">
    <source>
        <dbReference type="SAM" id="Phobius"/>
    </source>
</evidence>
<gene>
    <name evidence="10" type="ORF">DFK10_04030</name>
</gene>
<protein>
    <submittedName>
        <fullName evidence="10">Protein TolR</fullName>
    </submittedName>
</protein>
<keyword evidence="11" id="KW-1185">Reference proteome</keyword>
<comment type="subcellular location">
    <subcellularLocation>
        <location evidence="1">Cell membrane</location>
        <topology evidence="1">Single-pass membrane protein</topology>
    </subcellularLocation>
    <subcellularLocation>
        <location evidence="7">Cell membrane</location>
        <topology evidence="7">Single-pass type II membrane protein</topology>
    </subcellularLocation>
</comment>
<dbReference type="Pfam" id="PF02472">
    <property type="entry name" value="ExbD"/>
    <property type="match status" value="1"/>
</dbReference>
<evidence type="ECO:0000256" key="8">
    <source>
        <dbReference type="SAM" id="MobiDB-lite"/>
    </source>
</evidence>
<dbReference type="GO" id="GO:0022857">
    <property type="term" value="F:transmembrane transporter activity"/>
    <property type="evidence" value="ECO:0007669"/>
    <property type="project" value="InterPro"/>
</dbReference>
<dbReference type="OrthoDB" id="9798629at2"/>
<dbReference type="InterPro" id="IPR003400">
    <property type="entry name" value="ExbD"/>
</dbReference>
<sequence length="159" mass="16607">MGAGVINSGDGGGGRRGRRRSRRSQPMSEINVTPFVDVMLVLLIIFMVSAPLMVAGIEVDTPDTAAGALPSEQEEPLAVTLTADGRLMLMTTEVPRGELVARLRGVLAERESDRVFVRADGSLPYEQVAQVMGALTAAGITNISLVTDSGGPALDDADG</sequence>
<evidence type="ECO:0000313" key="10">
    <source>
        <dbReference type="EMBL" id="PWG17891.1"/>
    </source>
</evidence>
<dbReference type="Gene3D" id="3.30.420.270">
    <property type="match status" value="1"/>
</dbReference>
<reference evidence="11" key="1">
    <citation type="submission" date="2018-05" db="EMBL/GenBank/DDBJ databases">
        <authorList>
            <person name="Du Z."/>
            <person name="Wang X."/>
        </authorList>
    </citation>
    <scope>NUCLEOTIDE SEQUENCE [LARGE SCALE GENOMIC DNA]</scope>
    <source>
        <strain evidence="11">WDS4C29</strain>
    </source>
</reference>
<evidence type="ECO:0000256" key="4">
    <source>
        <dbReference type="ARBA" id="ARBA00022692"/>
    </source>
</evidence>
<organism evidence="10 11">
    <name type="scientific">Salibaculum griseiflavum</name>
    <dbReference type="NCBI Taxonomy" id="1914409"/>
    <lineage>
        <taxon>Bacteria</taxon>
        <taxon>Pseudomonadati</taxon>
        <taxon>Pseudomonadota</taxon>
        <taxon>Alphaproteobacteria</taxon>
        <taxon>Rhodobacterales</taxon>
        <taxon>Roseobacteraceae</taxon>
        <taxon>Salibaculum</taxon>
    </lineage>
</organism>
<comment type="similarity">
    <text evidence="2 7">Belongs to the ExbD/TolR family.</text>
</comment>
<keyword evidence="7" id="KW-0813">Transport</keyword>
<name>A0A2V1P5W1_9RHOB</name>
<proteinExistence type="inferred from homology"/>
<feature type="region of interest" description="Disordered" evidence="8">
    <location>
        <begin position="1"/>
        <end position="26"/>
    </location>
</feature>
<keyword evidence="7" id="KW-0653">Protein transport</keyword>
<evidence type="ECO:0000313" key="11">
    <source>
        <dbReference type="Proteomes" id="UP000245293"/>
    </source>
</evidence>
<evidence type="ECO:0000256" key="2">
    <source>
        <dbReference type="ARBA" id="ARBA00005811"/>
    </source>
</evidence>
<dbReference type="PANTHER" id="PTHR30558:SF7">
    <property type="entry name" value="TOL-PAL SYSTEM PROTEIN TOLR"/>
    <property type="match status" value="1"/>
</dbReference>
<dbReference type="GO" id="GO:0015031">
    <property type="term" value="P:protein transport"/>
    <property type="evidence" value="ECO:0007669"/>
    <property type="project" value="UniProtKB-KW"/>
</dbReference>
<comment type="caution">
    <text evidence="10">The sequence shown here is derived from an EMBL/GenBank/DDBJ whole genome shotgun (WGS) entry which is preliminary data.</text>
</comment>
<dbReference type="GO" id="GO:0005886">
    <property type="term" value="C:plasma membrane"/>
    <property type="evidence" value="ECO:0007669"/>
    <property type="project" value="UniProtKB-SubCell"/>
</dbReference>
<evidence type="ECO:0000256" key="3">
    <source>
        <dbReference type="ARBA" id="ARBA00022475"/>
    </source>
</evidence>
<dbReference type="PANTHER" id="PTHR30558">
    <property type="entry name" value="EXBD MEMBRANE COMPONENT OF PMF-DRIVEN MACROMOLECULE IMPORT SYSTEM"/>
    <property type="match status" value="1"/>
</dbReference>
<keyword evidence="6 9" id="KW-0472">Membrane</keyword>
<feature type="compositionally biased region" description="Gly residues" evidence="8">
    <location>
        <begin position="1"/>
        <end position="14"/>
    </location>
</feature>
<evidence type="ECO:0000256" key="1">
    <source>
        <dbReference type="ARBA" id="ARBA00004162"/>
    </source>
</evidence>
<dbReference type="AlphaFoldDB" id="A0A2V1P5W1"/>
<keyword evidence="5 9" id="KW-1133">Transmembrane helix</keyword>
<keyword evidence="3" id="KW-1003">Cell membrane</keyword>
<accession>A0A2V1P5W1</accession>
<evidence type="ECO:0000256" key="6">
    <source>
        <dbReference type="ARBA" id="ARBA00023136"/>
    </source>
</evidence>
<evidence type="ECO:0000256" key="7">
    <source>
        <dbReference type="RuleBase" id="RU003879"/>
    </source>
</evidence>